<dbReference type="InterPro" id="IPR023606">
    <property type="entry name" value="CoA-Trfase_III_dom_1_sf"/>
</dbReference>
<dbReference type="InterPro" id="IPR050483">
    <property type="entry name" value="CoA-transferase_III_domain"/>
</dbReference>
<dbReference type="PANTHER" id="PTHR48207">
    <property type="entry name" value="SUCCINATE--HYDROXYMETHYLGLUTARATE COA-TRANSFERASE"/>
    <property type="match status" value="1"/>
</dbReference>
<reference evidence="2 3" key="1">
    <citation type="submission" date="2014-10" db="EMBL/GenBank/DDBJ databases">
        <title>Draft genome sequence of Novosphingobium subterraneum DSM 12447.</title>
        <authorList>
            <person name="Gan H.M."/>
            <person name="Gan H.Y."/>
            <person name="Savka M.A."/>
        </authorList>
    </citation>
    <scope>NUCLEOTIDE SEQUENCE [LARGE SCALE GENOMIC DNA]</scope>
    <source>
        <strain evidence="2 3">DSM 12447</strain>
    </source>
</reference>
<gene>
    <name evidence="2" type="ORF">NJ75_03529</name>
</gene>
<dbReference type="EMBL" id="JRVC01000020">
    <property type="protein sequence ID" value="KHS43909.1"/>
    <property type="molecule type" value="Genomic_DNA"/>
</dbReference>
<dbReference type="RefSeq" id="WP_039336792.1">
    <property type="nucleotide sequence ID" value="NZ_JRVC01000020.1"/>
</dbReference>
<sequence>MISPPATGPLSGIRIADFSHVMAGPYASHLLRMMGAEVIKIEPKGGDGFRNYGADRRYDGMSPAFIAANAGKKSIALDLKDEGDLAIARGVIARSDVLLENFRPGVMARLGLGYEAACDLRPDLIYCSVSGYGQEGPHRDWPAIDNIVQATSGMMMLSGDEGDPPVRVGFPIVDTLTGQTAAMAILGALMQRERGGGGSKLDVSMFDASLAFMTSALTPFLVTGKPMSRMGNTGYSGLPTASLFTTRDGRQISLGVVQPPQFAALARELGHEDWLGDERFATPDARRANFDAMHAALSAVFATGDAADWEQRLSNAGIPCGMVRRVDEAGALAGKGALVDLQIPGLPQECVQIPGPGYRVAGQAGPTLAAPPRLDADRADILAWLAQEPVA</sequence>
<dbReference type="PANTHER" id="PTHR48207:SF3">
    <property type="entry name" value="SUCCINATE--HYDROXYMETHYLGLUTARATE COA-TRANSFERASE"/>
    <property type="match status" value="1"/>
</dbReference>
<dbReference type="Pfam" id="PF02515">
    <property type="entry name" value="CoA_transf_3"/>
    <property type="match status" value="1"/>
</dbReference>
<protein>
    <submittedName>
        <fullName evidence="2">Putative acyl-CoA transferase</fullName>
    </submittedName>
</protein>
<dbReference type="STRING" id="48936.NJ75_03529"/>
<dbReference type="SUPFAM" id="SSF89796">
    <property type="entry name" value="CoA-transferase family III (CaiB/BaiF)"/>
    <property type="match status" value="1"/>
</dbReference>
<name>A0A0B8ZCG2_9SPHN</name>
<dbReference type="Gene3D" id="3.40.50.10540">
    <property type="entry name" value="Crotonobetainyl-coa:carnitine coa-transferase, domain 1"/>
    <property type="match status" value="1"/>
</dbReference>
<proteinExistence type="predicted"/>
<keyword evidence="3" id="KW-1185">Reference proteome</keyword>
<accession>A0A0B8ZCG2</accession>
<dbReference type="InterPro" id="IPR044855">
    <property type="entry name" value="CoA-Trfase_III_dom3_sf"/>
</dbReference>
<dbReference type="Gene3D" id="3.30.1540.10">
    <property type="entry name" value="formyl-coa transferase, domain 3"/>
    <property type="match status" value="1"/>
</dbReference>
<evidence type="ECO:0000313" key="3">
    <source>
        <dbReference type="Proteomes" id="UP000031338"/>
    </source>
</evidence>
<dbReference type="Proteomes" id="UP000031338">
    <property type="component" value="Unassembled WGS sequence"/>
</dbReference>
<evidence type="ECO:0000256" key="1">
    <source>
        <dbReference type="ARBA" id="ARBA00022679"/>
    </source>
</evidence>
<dbReference type="AlphaFoldDB" id="A0A0B8ZCG2"/>
<dbReference type="InterPro" id="IPR003673">
    <property type="entry name" value="CoA-Trfase_fam_III"/>
</dbReference>
<dbReference type="GO" id="GO:0008410">
    <property type="term" value="F:CoA-transferase activity"/>
    <property type="evidence" value="ECO:0007669"/>
    <property type="project" value="TreeGrafter"/>
</dbReference>
<comment type="caution">
    <text evidence="2">The sequence shown here is derived from an EMBL/GenBank/DDBJ whole genome shotgun (WGS) entry which is preliminary data.</text>
</comment>
<evidence type="ECO:0000313" key="2">
    <source>
        <dbReference type="EMBL" id="KHS43909.1"/>
    </source>
</evidence>
<keyword evidence="1 2" id="KW-0808">Transferase</keyword>
<organism evidence="2 3">
    <name type="scientific">Novosphingobium subterraneum</name>
    <dbReference type="NCBI Taxonomy" id="48936"/>
    <lineage>
        <taxon>Bacteria</taxon>
        <taxon>Pseudomonadati</taxon>
        <taxon>Pseudomonadota</taxon>
        <taxon>Alphaproteobacteria</taxon>
        <taxon>Sphingomonadales</taxon>
        <taxon>Sphingomonadaceae</taxon>
        <taxon>Novosphingobium</taxon>
    </lineage>
</organism>
<dbReference type="PATRIC" id="fig|48936.3.peg.3559"/>